<dbReference type="AlphaFoldDB" id="A0A2M6P0L6"/>
<sequence length="66" mass="7041">MEGGDNSGYSSDDKTVFFGTNILDGANPESTSVIENRYACNSDFVYFGDKIIKGADPSSFVTLDCG</sequence>
<dbReference type="EMBL" id="PFBW01000149">
    <property type="protein sequence ID" value="PIR77254.1"/>
    <property type="molecule type" value="Genomic_DNA"/>
</dbReference>
<evidence type="ECO:0000313" key="2">
    <source>
        <dbReference type="Proteomes" id="UP000228528"/>
    </source>
</evidence>
<name>A0A2M6P0L6_9BACT</name>
<dbReference type="Proteomes" id="UP000228528">
    <property type="component" value="Unassembled WGS sequence"/>
</dbReference>
<accession>A0A2M6P0L6</accession>
<proteinExistence type="predicted"/>
<gene>
    <name evidence="1" type="ORF">COU30_03475</name>
</gene>
<organism evidence="1 2">
    <name type="scientific">Candidatus Magasanikbacteria bacterium CG10_big_fil_rev_8_21_14_0_10_38_6</name>
    <dbReference type="NCBI Taxonomy" id="1974647"/>
    <lineage>
        <taxon>Bacteria</taxon>
        <taxon>Candidatus Magasanikiibacteriota</taxon>
    </lineage>
</organism>
<reference evidence="2" key="1">
    <citation type="submission" date="2017-09" db="EMBL/GenBank/DDBJ databases">
        <title>Depth-based differentiation of microbial function through sediment-hosted aquifers and enrichment of novel symbionts in the deep terrestrial subsurface.</title>
        <authorList>
            <person name="Probst A.J."/>
            <person name="Ladd B."/>
            <person name="Jarett J.K."/>
            <person name="Geller-Mcgrath D.E."/>
            <person name="Sieber C.M.K."/>
            <person name="Emerson J.B."/>
            <person name="Anantharaman K."/>
            <person name="Thomas B.C."/>
            <person name="Malmstrom R."/>
            <person name="Stieglmeier M."/>
            <person name="Klingl A."/>
            <person name="Woyke T."/>
            <person name="Ryan C.M."/>
            <person name="Banfield J.F."/>
        </authorList>
    </citation>
    <scope>NUCLEOTIDE SEQUENCE [LARGE SCALE GENOMIC DNA]</scope>
</reference>
<protein>
    <submittedName>
        <fullName evidence="1">Uncharacterized protein</fullName>
    </submittedName>
</protein>
<evidence type="ECO:0000313" key="1">
    <source>
        <dbReference type="EMBL" id="PIR77254.1"/>
    </source>
</evidence>
<comment type="caution">
    <text evidence="1">The sequence shown here is derived from an EMBL/GenBank/DDBJ whole genome shotgun (WGS) entry which is preliminary data.</text>
</comment>
<feature type="non-terminal residue" evidence="1">
    <location>
        <position position="66"/>
    </location>
</feature>